<dbReference type="InterPro" id="IPR003751">
    <property type="entry name" value="CsrA"/>
</dbReference>
<dbReference type="GO" id="GO:0006402">
    <property type="term" value="P:mRNA catabolic process"/>
    <property type="evidence" value="ECO:0007669"/>
    <property type="project" value="InterPro"/>
</dbReference>
<evidence type="ECO:0000256" key="1">
    <source>
        <dbReference type="SAM" id="Phobius"/>
    </source>
</evidence>
<reference evidence="2" key="1">
    <citation type="submission" date="2020-04" db="EMBL/GenBank/DDBJ databases">
        <authorList>
            <person name="Chiriac C."/>
            <person name="Salcher M."/>
            <person name="Ghai R."/>
            <person name="Kavagutti S V."/>
        </authorList>
    </citation>
    <scope>NUCLEOTIDE SEQUENCE</scope>
</reference>
<keyword evidence="1" id="KW-0812">Transmembrane</keyword>
<gene>
    <name evidence="2" type="ORF">UFOVP820_14</name>
</gene>
<dbReference type="GO" id="GO:0003723">
    <property type="term" value="F:RNA binding"/>
    <property type="evidence" value="ECO:0007669"/>
    <property type="project" value="InterPro"/>
</dbReference>
<protein>
    <submittedName>
        <fullName evidence="2">Carbon storage regulator</fullName>
    </submittedName>
</protein>
<sequence length="65" mass="7384">MLILTRKRGESVDLVYENKVLATITVLGLLPSGVVRIGFNALPEIRVKRDNMVSDRDWEDDNVEN</sequence>
<evidence type="ECO:0000313" key="2">
    <source>
        <dbReference type="EMBL" id="CAB4165117.1"/>
    </source>
</evidence>
<organism evidence="2">
    <name type="scientific">uncultured Caudovirales phage</name>
    <dbReference type="NCBI Taxonomy" id="2100421"/>
    <lineage>
        <taxon>Viruses</taxon>
        <taxon>Duplodnaviria</taxon>
        <taxon>Heunggongvirae</taxon>
        <taxon>Uroviricota</taxon>
        <taxon>Caudoviricetes</taxon>
        <taxon>Peduoviridae</taxon>
        <taxon>Maltschvirus</taxon>
        <taxon>Maltschvirus maltsch</taxon>
    </lineage>
</organism>
<dbReference type="Gene3D" id="2.60.40.4380">
    <property type="entry name" value="Translational regulator CsrA"/>
    <property type="match status" value="1"/>
</dbReference>
<keyword evidence="1" id="KW-0472">Membrane</keyword>
<name>A0A6J5P1G3_9CAUD</name>
<feature type="transmembrane region" description="Helical" evidence="1">
    <location>
        <begin position="20"/>
        <end position="39"/>
    </location>
</feature>
<dbReference type="EMBL" id="LR796771">
    <property type="protein sequence ID" value="CAB4165117.1"/>
    <property type="molecule type" value="Genomic_DNA"/>
</dbReference>
<keyword evidence="1" id="KW-1133">Transmembrane helix</keyword>
<dbReference type="InterPro" id="IPR036107">
    <property type="entry name" value="CsrA_sf"/>
</dbReference>
<dbReference type="Pfam" id="PF02599">
    <property type="entry name" value="CsrA"/>
    <property type="match status" value="1"/>
</dbReference>
<accession>A0A6J5P1G3</accession>
<dbReference type="SUPFAM" id="SSF117130">
    <property type="entry name" value="CsrA-like"/>
    <property type="match status" value="1"/>
</dbReference>
<dbReference type="GO" id="GO:0006109">
    <property type="term" value="P:regulation of carbohydrate metabolic process"/>
    <property type="evidence" value="ECO:0007669"/>
    <property type="project" value="InterPro"/>
</dbReference>
<proteinExistence type="predicted"/>